<comment type="caution">
    <text evidence="14">The sequence shown here is derived from an EMBL/GenBank/DDBJ whole genome shotgun (WGS) entry which is preliminary data.</text>
</comment>
<feature type="transmembrane region" description="Helical" evidence="13">
    <location>
        <begin position="38"/>
        <end position="58"/>
    </location>
</feature>
<evidence type="ECO:0000313" key="15">
    <source>
        <dbReference type="Proteomes" id="UP000029614"/>
    </source>
</evidence>
<keyword evidence="3" id="KW-0813">Transport</keyword>
<dbReference type="GO" id="GO:0005886">
    <property type="term" value="C:plasma membrane"/>
    <property type="evidence" value="ECO:0007669"/>
    <property type="project" value="UniProtKB-SubCell"/>
</dbReference>
<feature type="transmembrane region" description="Helical" evidence="13">
    <location>
        <begin position="273"/>
        <end position="292"/>
    </location>
</feature>
<evidence type="ECO:0000256" key="12">
    <source>
        <dbReference type="PIRSR" id="PIRSR006247-1"/>
    </source>
</evidence>
<gene>
    <name evidence="14" type="ORF">HMPREF9302_05245</name>
</gene>
<dbReference type="PIRSF" id="PIRSF006247">
    <property type="entry name" value="TrkH"/>
    <property type="match status" value="1"/>
</dbReference>
<evidence type="ECO:0000256" key="6">
    <source>
        <dbReference type="ARBA" id="ARBA00022538"/>
    </source>
</evidence>
<dbReference type="InterPro" id="IPR004772">
    <property type="entry name" value="TrkH"/>
</dbReference>
<feature type="transmembrane region" description="Helical" evidence="13">
    <location>
        <begin position="330"/>
        <end position="352"/>
    </location>
</feature>
<feature type="binding site" evidence="12">
    <location>
        <position position="434"/>
    </location>
    <ligand>
        <name>K(+)</name>
        <dbReference type="ChEBI" id="CHEBI:29103"/>
    </ligand>
</feature>
<keyword evidence="11 13" id="KW-0472">Membrane</keyword>
<name>A0A096AYA1_9BACT</name>
<feature type="transmembrane region" description="Helical" evidence="13">
    <location>
        <begin position="12"/>
        <end position="32"/>
    </location>
</feature>
<sequence length="485" mass="53671">MLNIKLISKIIGSLLVLEAMLMLVCLIVALFYRGNDVYPFIWSIGITALVGLLFRLYGINADNNLSRKDAYFVVTIIWVLFSSFATLPFLISGYLSSFTDAYFEMMSGFTTTGASIINFPEKFPQGLLFWRSLTHWIGGLGIVFFTVAILPSLVGGSVKVFDAESTGPIKSKLHPRLTTGSKWIWVVYIVLTIICLLSYKVCGMGWFDACNYSMATTATGGFGTSSTSIMGFHKPALDYAVAFFCFISGVNFTVLYASATGLNIKTLLKNSEIKFYTIMVLFFSGFIAFELVRYNHYEIEHAIRSALCQVCSIITTTGCFSDDAGLWPHITWVIFTVGMVIGGCSGSTSGGVKSIRIVMLFKVLRNEFRQIIHPNAVLPMKIDGVNIPMKQRVTVVSFIGLYIGVVFISAFIMIMLGLNDIDSITVTISCLSNVGPAFGKEVGPTQSWAAFPDTIKWMCSCLMLLGRLEFFGVLVLFSRDYWKNN</sequence>
<dbReference type="InterPro" id="IPR003445">
    <property type="entry name" value="Cat_transpt"/>
</dbReference>
<accession>A0A096AYA1</accession>
<dbReference type="Pfam" id="PF02386">
    <property type="entry name" value="TrkH"/>
    <property type="match status" value="1"/>
</dbReference>
<feature type="binding site" evidence="12">
    <location>
        <position position="111"/>
    </location>
    <ligand>
        <name>K(+)</name>
        <dbReference type="ChEBI" id="CHEBI:29103"/>
    </ligand>
</feature>
<dbReference type="AlphaFoldDB" id="A0A096AYA1"/>
<feature type="transmembrane region" description="Helical" evidence="13">
    <location>
        <begin position="182"/>
        <end position="199"/>
    </location>
</feature>
<keyword evidence="15" id="KW-1185">Reference proteome</keyword>
<dbReference type="EMBL" id="JRNU01000018">
    <property type="protein sequence ID" value="KGF52068.1"/>
    <property type="molecule type" value="Genomic_DNA"/>
</dbReference>
<feature type="transmembrane region" description="Helical" evidence="13">
    <location>
        <begin position="395"/>
        <end position="418"/>
    </location>
</feature>
<feature type="transmembrane region" description="Helical" evidence="13">
    <location>
        <begin position="239"/>
        <end position="261"/>
    </location>
</feature>
<comment type="subcellular location">
    <subcellularLocation>
        <location evidence="1">Cell inner membrane</location>
        <topology evidence="1">Multi-pass membrane protein</topology>
    </subcellularLocation>
</comment>
<feature type="binding site" evidence="12">
    <location>
        <position position="316"/>
    </location>
    <ligand>
        <name>K(+)</name>
        <dbReference type="ChEBI" id="CHEBI:29103"/>
    </ligand>
</feature>
<dbReference type="GO" id="GO:0015379">
    <property type="term" value="F:potassium:chloride symporter activity"/>
    <property type="evidence" value="ECO:0007669"/>
    <property type="project" value="InterPro"/>
</dbReference>
<keyword evidence="4" id="KW-1003">Cell membrane</keyword>
<keyword evidence="7 13" id="KW-0812">Transmembrane</keyword>
<evidence type="ECO:0000256" key="13">
    <source>
        <dbReference type="SAM" id="Phobius"/>
    </source>
</evidence>
<feature type="transmembrane region" description="Helical" evidence="13">
    <location>
        <begin position="455"/>
        <end position="477"/>
    </location>
</feature>
<dbReference type="GO" id="GO:0046872">
    <property type="term" value="F:metal ion binding"/>
    <property type="evidence" value="ECO:0007669"/>
    <property type="project" value="UniProtKB-KW"/>
</dbReference>
<evidence type="ECO:0000256" key="3">
    <source>
        <dbReference type="ARBA" id="ARBA00022448"/>
    </source>
</evidence>
<feature type="binding site" evidence="12">
    <location>
        <position position="112"/>
    </location>
    <ligand>
        <name>K(+)</name>
        <dbReference type="ChEBI" id="CHEBI:29103"/>
    </ligand>
</feature>
<keyword evidence="9 13" id="KW-1133">Transmembrane helix</keyword>
<feature type="binding site" evidence="12">
    <location>
        <position position="317"/>
    </location>
    <ligand>
        <name>K(+)</name>
        <dbReference type="ChEBI" id="CHEBI:29103"/>
    </ligand>
</feature>
<evidence type="ECO:0000256" key="7">
    <source>
        <dbReference type="ARBA" id="ARBA00022692"/>
    </source>
</evidence>
<evidence type="ECO:0000256" key="10">
    <source>
        <dbReference type="ARBA" id="ARBA00023065"/>
    </source>
</evidence>
<keyword evidence="12" id="KW-0479">Metal-binding</keyword>
<comment type="similarity">
    <text evidence="2">Belongs to the TrkH potassium transport family.</text>
</comment>
<evidence type="ECO:0000256" key="8">
    <source>
        <dbReference type="ARBA" id="ARBA00022958"/>
    </source>
</evidence>
<dbReference type="RefSeq" id="WP_036855365.1">
    <property type="nucleotide sequence ID" value="NZ_JRNU01000018.1"/>
</dbReference>
<feature type="binding site" evidence="12">
    <location>
        <position position="433"/>
    </location>
    <ligand>
        <name>K(+)</name>
        <dbReference type="ChEBI" id="CHEBI:29103"/>
    </ligand>
</feature>
<evidence type="ECO:0000256" key="2">
    <source>
        <dbReference type="ARBA" id="ARBA00009137"/>
    </source>
</evidence>
<keyword evidence="6" id="KW-0633">Potassium transport</keyword>
<keyword evidence="10" id="KW-0406">Ion transport</keyword>
<keyword evidence="8 12" id="KW-0630">Potassium</keyword>
<reference evidence="14 15" key="1">
    <citation type="submission" date="2014-07" db="EMBL/GenBank/DDBJ databases">
        <authorList>
            <person name="McCorrison J."/>
            <person name="Sanka R."/>
            <person name="Torralba M."/>
            <person name="Gillis M."/>
            <person name="Haft D.H."/>
            <person name="Methe B."/>
            <person name="Sutton G."/>
            <person name="Nelson K.E."/>
        </authorList>
    </citation>
    <scope>NUCLEOTIDE SEQUENCE [LARGE SCALE GENOMIC DNA]</scope>
    <source>
        <strain evidence="14 15">DNF00058</strain>
    </source>
</reference>
<organism evidence="14 15">
    <name type="scientific">Prevotella amnii DNF00058</name>
    <dbReference type="NCBI Taxonomy" id="1401066"/>
    <lineage>
        <taxon>Bacteria</taxon>
        <taxon>Pseudomonadati</taxon>
        <taxon>Bacteroidota</taxon>
        <taxon>Bacteroidia</taxon>
        <taxon>Bacteroidales</taxon>
        <taxon>Prevotellaceae</taxon>
        <taxon>Prevotella</taxon>
    </lineage>
</organism>
<keyword evidence="5" id="KW-0997">Cell inner membrane</keyword>
<feature type="transmembrane region" description="Helical" evidence="13">
    <location>
        <begin position="136"/>
        <end position="161"/>
    </location>
</feature>
<evidence type="ECO:0000256" key="5">
    <source>
        <dbReference type="ARBA" id="ARBA00022519"/>
    </source>
</evidence>
<dbReference type="PANTHER" id="PTHR32024:SF2">
    <property type="entry name" value="TRK SYSTEM POTASSIUM UPTAKE PROTEIN TRKG-RELATED"/>
    <property type="match status" value="1"/>
</dbReference>
<evidence type="ECO:0000256" key="11">
    <source>
        <dbReference type="ARBA" id="ARBA00023136"/>
    </source>
</evidence>
<dbReference type="OrthoDB" id="9810952at2"/>
<feature type="binding site" evidence="12">
    <location>
        <position position="220"/>
    </location>
    <ligand>
        <name>K(+)</name>
        <dbReference type="ChEBI" id="CHEBI:29103"/>
    </ligand>
</feature>
<dbReference type="Proteomes" id="UP000029614">
    <property type="component" value="Unassembled WGS sequence"/>
</dbReference>
<proteinExistence type="inferred from homology"/>
<evidence type="ECO:0000256" key="9">
    <source>
        <dbReference type="ARBA" id="ARBA00022989"/>
    </source>
</evidence>
<feature type="transmembrane region" description="Helical" evidence="13">
    <location>
        <begin position="70"/>
        <end position="95"/>
    </location>
</feature>
<dbReference type="PANTHER" id="PTHR32024">
    <property type="entry name" value="TRK SYSTEM POTASSIUM UPTAKE PROTEIN TRKG-RELATED"/>
    <property type="match status" value="1"/>
</dbReference>
<evidence type="ECO:0000313" key="14">
    <source>
        <dbReference type="EMBL" id="KGF52068.1"/>
    </source>
</evidence>
<protein>
    <submittedName>
        <fullName evidence="14">Potassium transporter</fullName>
    </submittedName>
</protein>
<evidence type="ECO:0000256" key="1">
    <source>
        <dbReference type="ARBA" id="ARBA00004429"/>
    </source>
</evidence>
<evidence type="ECO:0000256" key="4">
    <source>
        <dbReference type="ARBA" id="ARBA00022475"/>
    </source>
</evidence>